<dbReference type="OrthoDB" id="1883654at2759"/>
<accession>A0A2H9ZUR1</accession>
<dbReference type="PROSITE" id="PS50888">
    <property type="entry name" value="BHLH"/>
    <property type="match status" value="1"/>
</dbReference>
<feature type="compositionally biased region" description="Basic and acidic residues" evidence="3">
    <location>
        <begin position="681"/>
        <end position="696"/>
    </location>
</feature>
<feature type="compositionally biased region" description="Basic and acidic residues" evidence="3">
    <location>
        <begin position="703"/>
        <end position="715"/>
    </location>
</feature>
<evidence type="ECO:0000256" key="3">
    <source>
        <dbReference type="SAM" id="MobiDB-lite"/>
    </source>
</evidence>
<dbReference type="InterPro" id="IPR025610">
    <property type="entry name" value="MYC/MYB_N"/>
</dbReference>
<keyword evidence="2" id="KW-0804">Transcription</keyword>
<feature type="region of interest" description="Disordered" evidence="3">
    <location>
        <begin position="681"/>
        <end position="715"/>
    </location>
</feature>
<reference evidence="5 6" key="1">
    <citation type="journal article" date="2017" name="Nature">
        <title>The Apostasia genome and the evolution of orchids.</title>
        <authorList>
            <person name="Zhang G.Q."/>
            <person name="Liu K.W."/>
            <person name="Li Z."/>
            <person name="Lohaus R."/>
            <person name="Hsiao Y.Y."/>
            <person name="Niu S.C."/>
            <person name="Wang J.Y."/>
            <person name="Lin Y.C."/>
            <person name="Xu Q."/>
            <person name="Chen L.J."/>
            <person name="Yoshida K."/>
            <person name="Fujiwara S."/>
            <person name="Wang Z.W."/>
            <person name="Zhang Y.Q."/>
            <person name="Mitsuda N."/>
            <person name="Wang M."/>
            <person name="Liu G.H."/>
            <person name="Pecoraro L."/>
            <person name="Huang H.X."/>
            <person name="Xiao X.J."/>
            <person name="Lin M."/>
            <person name="Wu X.Y."/>
            <person name="Wu W.L."/>
            <person name="Chen Y.Y."/>
            <person name="Chang S.B."/>
            <person name="Sakamoto S."/>
            <person name="Ohme-Takagi M."/>
            <person name="Yagi M."/>
            <person name="Zeng S.J."/>
            <person name="Shen C.Y."/>
            <person name="Yeh C.M."/>
            <person name="Luo Y.B."/>
            <person name="Tsai W.C."/>
            <person name="Van de Peer Y."/>
            <person name="Liu Z.J."/>
        </authorList>
    </citation>
    <scope>NUCLEOTIDE SEQUENCE [LARGE SCALE GENOMIC DNA]</scope>
    <source>
        <strain evidence="6">cv. Shenzhen</strain>
        <tissue evidence="5">Stem</tissue>
    </source>
</reference>
<dbReference type="InterPro" id="IPR043561">
    <property type="entry name" value="LHW-like"/>
</dbReference>
<evidence type="ECO:0000313" key="5">
    <source>
        <dbReference type="EMBL" id="PKA47018.1"/>
    </source>
</evidence>
<dbReference type="GO" id="GO:0046983">
    <property type="term" value="F:protein dimerization activity"/>
    <property type="evidence" value="ECO:0007669"/>
    <property type="project" value="InterPro"/>
</dbReference>
<dbReference type="STRING" id="1088818.A0A2H9ZUR1"/>
<dbReference type="Pfam" id="PF14215">
    <property type="entry name" value="bHLH-MYC_N"/>
    <property type="match status" value="1"/>
</dbReference>
<evidence type="ECO:0000259" key="4">
    <source>
        <dbReference type="PROSITE" id="PS50888"/>
    </source>
</evidence>
<dbReference type="InterPro" id="IPR011598">
    <property type="entry name" value="bHLH_dom"/>
</dbReference>
<keyword evidence="6" id="KW-1185">Reference proteome</keyword>
<proteinExistence type="predicted"/>
<gene>
    <name evidence="5" type="primary">LHW</name>
    <name evidence="5" type="ORF">AXF42_Ash011692</name>
</gene>
<dbReference type="GO" id="GO:0003700">
    <property type="term" value="F:DNA-binding transcription factor activity"/>
    <property type="evidence" value="ECO:0007669"/>
    <property type="project" value="InterPro"/>
</dbReference>
<name>A0A2H9ZUR1_9ASPA</name>
<dbReference type="AlphaFoldDB" id="A0A2H9ZUR1"/>
<evidence type="ECO:0000256" key="1">
    <source>
        <dbReference type="ARBA" id="ARBA00023015"/>
    </source>
</evidence>
<organism evidence="5 6">
    <name type="scientific">Apostasia shenzhenica</name>
    <dbReference type="NCBI Taxonomy" id="1088818"/>
    <lineage>
        <taxon>Eukaryota</taxon>
        <taxon>Viridiplantae</taxon>
        <taxon>Streptophyta</taxon>
        <taxon>Embryophyta</taxon>
        <taxon>Tracheophyta</taxon>
        <taxon>Spermatophyta</taxon>
        <taxon>Magnoliopsida</taxon>
        <taxon>Liliopsida</taxon>
        <taxon>Asparagales</taxon>
        <taxon>Orchidaceae</taxon>
        <taxon>Apostasioideae</taxon>
        <taxon>Apostasia</taxon>
    </lineage>
</organism>
<feature type="domain" description="BHLH" evidence="4">
    <location>
        <begin position="702"/>
        <end position="751"/>
    </location>
</feature>
<keyword evidence="1" id="KW-0805">Transcription regulation</keyword>
<evidence type="ECO:0000256" key="2">
    <source>
        <dbReference type="ARBA" id="ARBA00023163"/>
    </source>
</evidence>
<dbReference type="Pfam" id="PF23176">
    <property type="entry name" value="bHLH_LHW"/>
    <property type="match status" value="1"/>
</dbReference>
<dbReference type="PANTHER" id="PTHR46196:SF4">
    <property type="entry name" value="TRANSCRIPTION FACTOR LHW"/>
    <property type="match status" value="1"/>
</dbReference>
<dbReference type="EMBL" id="KZ453612">
    <property type="protein sequence ID" value="PKA47018.1"/>
    <property type="molecule type" value="Genomic_DNA"/>
</dbReference>
<dbReference type="Proteomes" id="UP000236161">
    <property type="component" value="Unassembled WGS sequence"/>
</dbReference>
<evidence type="ECO:0000313" key="6">
    <source>
        <dbReference type="Proteomes" id="UP000236161"/>
    </source>
</evidence>
<protein>
    <submittedName>
        <fullName evidence="5">Transcription factor LHW</fullName>
    </submittedName>
</protein>
<dbReference type="PANTHER" id="PTHR46196">
    <property type="entry name" value="TRANSCRIPTION FACTOR BHLH155-LIKE ISOFORM X1-RELATED"/>
    <property type="match status" value="1"/>
</dbReference>
<sequence length="931" mass="102348">MGFELKEALRRLCVEIGWSYAVFWRAIGSPRPKHLVWEDGCWHSKPQLLGSDQNLDSRIDSSVELRTQGEDAVFELVRKFMVPQVHVIGHGMAGQAAFTGNHQWIFTDVASDYGSMAEHLLQDVNNQSLAGIQVRMLTAGTSYQTIAVIPVLPHGVVQLGSTTRIIENSLFIKHVRNSFMQSASALEFPFCDATQKTLDPYIPQHADNYLFRDDCSIDRSLSMIVNRCNHQLFISSASRSSSQPLSSFSDCVKHNISKANLAKLSTSKTMNIGSLSLAESCQPIIYPFDKSIFHLNNRLESAHLVAQEASSGNVTHLLNGIPLTSLTNFQELASRTKETAVAFNSTADGVARSFGIDSLHPNVESLGWSCNQEKLISSSAIQNALNVACGINSSVMLDGIHTTNRYHGNSIGSFVNGPPINKSDKATSSCNLKQYGDLSKSYGVTSDSCHWPGSGNHQEWSFPISNTSETKQGMGKVNSDRNRRCKNEKLQNSRAKTDSTFVLTNVKAPSYSLLTNSGDDLFDFLGIHSNFDGGEASSCCLAADVSACVTELNIPPKFESIEDDVSCTEIFSESNTDQLLDAVVSNIKHHSIQTSHENISSKASVKLSHSSLFCGSPCHDLSSTSEQRQGEYSSSMLIDNAEAAGSTSVRSANSLDVTEKPDFYKSQISLWVDSGQSIKNEKFLDSPGERADEMCKSSKKRARPGESPRPRPKDRQLIMDRVKELREIVPNGAKCSIDALLEKTINHMLFLHSVTKHADKLKEARKPRILGKDVATLKDNFQSGATWAFDVGSQPMTCPLIVEDLNPPREMLVEMLCEERGCFLEIADLIRGLGLTILKGVIESRKDKIWACFAVEPEFHYEEQNGIKKAGGSHLTSKANKDVTRMEIFLSLVRLLEPAIGHVPTSQIINSSSSTQHKLFNPSCVPVTGDI</sequence>